<keyword evidence="2" id="KW-1133">Transmembrane helix</keyword>
<gene>
    <name evidence="3" type="ORF">HK105_203244</name>
</gene>
<comment type="caution">
    <text evidence="3">The sequence shown here is derived from an EMBL/GenBank/DDBJ whole genome shotgun (WGS) entry which is preliminary data.</text>
</comment>
<sequence length="763" mass="81373">MSANAASVVLVLGSAETIAERTPADEAPAAASQGGRRTLPVEILTRICVLSGNPSLALVSRKFNAVTRSTHYRARWLLQTYGADAALALAWNHGLLHVGVDGRAGCSCSRDASREVAAELHDSNQPAQTRWRALCRAVRGIGRGLGPAVPAGQPELVAHERGDYGASSEHFPRRSDLGVGALSPAVLDFSPSCDNKADLDAAGDTARNSAASPMLALPLAGSTASASAEQLSASAGAVADSGRAWGQSPRCPLERKQVQLVACLLHHGARVQSFNHMALCMAAQYGHLHLVALIMSFGGDPEAVLGRKRLLQHPTAMKDTYRFLRGKGVRWPLGEFRRKRIKDVILQQKFLGLLPGHLPDLSLAAMLISATAAAASAGAAAENATVIDVDDASASGEIPPQPPQPPNQAQTVDAPPAAPLVIPENIDLNQPDTLFELGGAQLFSEIEWEYDADVVQSLFYQAVLRRHVPLARMLLGLDTPLASSESATFSAIRSGTVRTAARTSTRDDQNTRLKRLSRKTISAALGCALSHNHLDVAEMLINEGGASTTIEILQEVMARAGLWRLVLGLRHRFSRHLVIAVSGLSDLDFRRISSHLFKSCCEIGSLGAVREVLRRSAVVDNLAEVLNSWDGLPLYASVYSGNTEVSSYLARLPETDVGLFTGNKIGFCAGLMAAETVAIVMFGSLVVVWAYWAVRSVQSSAVFDGPDDQGVSLAQLTGIALPSGIAISVMYHLVPLHRMVLGIWAVLAEKRRRRLAARNAAQE</sequence>
<name>A0ABR4NCB2_9FUNG</name>
<dbReference type="SMART" id="SM00248">
    <property type="entry name" value="ANK"/>
    <property type="match status" value="2"/>
</dbReference>
<evidence type="ECO:0008006" key="5">
    <source>
        <dbReference type="Google" id="ProtNLM"/>
    </source>
</evidence>
<feature type="region of interest" description="Disordered" evidence="1">
    <location>
        <begin position="392"/>
        <end position="414"/>
    </location>
</feature>
<feature type="transmembrane region" description="Helical" evidence="2">
    <location>
        <begin position="669"/>
        <end position="692"/>
    </location>
</feature>
<organism evidence="3 4">
    <name type="scientific">Polyrhizophydium stewartii</name>
    <dbReference type="NCBI Taxonomy" id="2732419"/>
    <lineage>
        <taxon>Eukaryota</taxon>
        <taxon>Fungi</taxon>
        <taxon>Fungi incertae sedis</taxon>
        <taxon>Chytridiomycota</taxon>
        <taxon>Chytridiomycota incertae sedis</taxon>
        <taxon>Chytridiomycetes</taxon>
        <taxon>Rhizophydiales</taxon>
        <taxon>Rhizophydiales incertae sedis</taxon>
        <taxon>Polyrhizophydium</taxon>
    </lineage>
</organism>
<dbReference type="InterPro" id="IPR036770">
    <property type="entry name" value="Ankyrin_rpt-contain_sf"/>
</dbReference>
<feature type="transmembrane region" description="Helical" evidence="2">
    <location>
        <begin position="713"/>
        <end position="734"/>
    </location>
</feature>
<dbReference type="InterPro" id="IPR002110">
    <property type="entry name" value="Ankyrin_rpt"/>
</dbReference>
<evidence type="ECO:0000256" key="1">
    <source>
        <dbReference type="SAM" id="MobiDB-lite"/>
    </source>
</evidence>
<dbReference type="Proteomes" id="UP001527925">
    <property type="component" value="Unassembled WGS sequence"/>
</dbReference>
<dbReference type="SUPFAM" id="SSF48403">
    <property type="entry name" value="Ankyrin repeat"/>
    <property type="match status" value="1"/>
</dbReference>
<reference evidence="3 4" key="1">
    <citation type="submission" date="2023-09" db="EMBL/GenBank/DDBJ databases">
        <title>Pangenome analysis of Batrachochytrium dendrobatidis and related Chytrids.</title>
        <authorList>
            <person name="Yacoub M.N."/>
            <person name="Stajich J.E."/>
            <person name="James T.Y."/>
        </authorList>
    </citation>
    <scope>NUCLEOTIDE SEQUENCE [LARGE SCALE GENOMIC DNA]</scope>
    <source>
        <strain evidence="3 4">JEL0888</strain>
    </source>
</reference>
<keyword evidence="4" id="KW-1185">Reference proteome</keyword>
<protein>
    <recommendedName>
        <fullName evidence="5">F-box domain-containing protein</fullName>
    </recommendedName>
</protein>
<dbReference type="EMBL" id="JADGIZ020000012">
    <property type="protein sequence ID" value="KAL2917180.1"/>
    <property type="molecule type" value="Genomic_DNA"/>
</dbReference>
<accession>A0ABR4NCB2</accession>
<evidence type="ECO:0000256" key="2">
    <source>
        <dbReference type="SAM" id="Phobius"/>
    </source>
</evidence>
<evidence type="ECO:0000313" key="4">
    <source>
        <dbReference type="Proteomes" id="UP001527925"/>
    </source>
</evidence>
<keyword evidence="2" id="KW-0472">Membrane</keyword>
<keyword evidence="2" id="KW-0812">Transmembrane</keyword>
<proteinExistence type="predicted"/>
<evidence type="ECO:0000313" key="3">
    <source>
        <dbReference type="EMBL" id="KAL2917180.1"/>
    </source>
</evidence>